<dbReference type="NCBIfam" id="NF009676">
    <property type="entry name" value="PRK13197.1"/>
    <property type="match status" value="1"/>
</dbReference>
<comment type="catalytic activity">
    <reaction evidence="6">
        <text>Release of an N-terminal pyroglutamyl group from a polypeptide, the second amino acid generally not being Pro.</text>
        <dbReference type="EC" id="3.4.19.3"/>
    </reaction>
</comment>
<keyword evidence="3" id="KW-0645">Protease</keyword>
<dbReference type="InterPro" id="IPR033694">
    <property type="entry name" value="PGPEP1_Cys_AS"/>
</dbReference>
<reference evidence="7 8" key="1">
    <citation type="submission" date="2015-08" db="EMBL/GenBank/DDBJ databases">
        <title>The complete genome sequence of Bacillus beveridgei MLTeJB.</title>
        <authorList>
            <person name="Hanson T.E."/>
            <person name="Mesa C."/>
            <person name="Basesman S.M."/>
            <person name="Oremland R.S."/>
        </authorList>
    </citation>
    <scope>NUCLEOTIDE SEQUENCE [LARGE SCALE GENOMIC DNA]</scope>
    <source>
        <strain evidence="7 8">MLTeJB</strain>
    </source>
</reference>
<sequence>MNLIVSGFETFGDLSKNPTIDILHALEQEQVEDVTLTTVILPVVYQSCFHSLNDLIDDINPDAILCLGVAAGRSSIQPERIGINLEDLSAEGQGPDNNGDRPIERKILEETPDAYFSTLPNAAITAEIQAREIPSTVSNSAGTFICNTVLYRLMHKINSESRNIPAGFIHVPATPDMVTKRPDLPSMHLDNQVEGIRRAIQVIRDSVKLDLER</sequence>
<name>A0A1D7QWR3_9BACI</name>
<evidence type="ECO:0000256" key="5">
    <source>
        <dbReference type="ARBA" id="ARBA00022807"/>
    </source>
</evidence>
<keyword evidence="4 7" id="KW-0378">Hydrolase</keyword>
<evidence type="ECO:0000256" key="1">
    <source>
        <dbReference type="ARBA" id="ARBA00006641"/>
    </source>
</evidence>
<dbReference type="RefSeq" id="WP_069365419.1">
    <property type="nucleotide sequence ID" value="NZ_CP012502.1"/>
</dbReference>
<evidence type="ECO:0000256" key="3">
    <source>
        <dbReference type="ARBA" id="ARBA00022670"/>
    </source>
</evidence>
<keyword evidence="5" id="KW-0788">Thiol protease</keyword>
<dbReference type="EMBL" id="CP012502">
    <property type="protein sequence ID" value="AOM83442.1"/>
    <property type="molecule type" value="Genomic_DNA"/>
</dbReference>
<accession>A0A1D7QWR3</accession>
<dbReference type="STRING" id="632773.BBEV_2084"/>
<organism evidence="7 8">
    <name type="scientific">Salisediminibacterium beveridgei</name>
    <dbReference type="NCBI Taxonomy" id="632773"/>
    <lineage>
        <taxon>Bacteria</taxon>
        <taxon>Bacillati</taxon>
        <taxon>Bacillota</taxon>
        <taxon>Bacilli</taxon>
        <taxon>Bacillales</taxon>
        <taxon>Bacillaceae</taxon>
        <taxon>Salisediminibacterium</taxon>
    </lineage>
</organism>
<dbReference type="OrthoDB" id="9779738at2"/>
<keyword evidence="2" id="KW-0963">Cytoplasm</keyword>
<comment type="similarity">
    <text evidence="1">Belongs to the peptidase C15 family.</text>
</comment>
<dbReference type="EC" id="3.4.19.3" evidence="6"/>
<dbReference type="InterPro" id="IPR000816">
    <property type="entry name" value="Peptidase_C15"/>
</dbReference>
<dbReference type="PANTHER" id="PTHR23402:SF1">
    <property type="entry name" value="PYROGLUTAMYL-PEPTIDASE I"/>
    <property type="match status" value="1"/>
</dbReference>
<gene>
    <name evidence="7" type="primary">pcp</name>
    <name evidence="7" type="ORF">BBEV_2084</name>
</gene>
<evidence type="ECO:0000256" key="2">
    <source>
        <dbReference type="ARBA" id="ARBA00022490"/>
    </source>
</evidence>
<dbReference type="Pfam" id="PF01470">
    <property type="entry name" value="Peptidase_C15"/>
    <property type="match status" value="1"/>
</dbReference>
<dbReference type="PATRIC" id="fig|632773.3.peg.2196"/>
<dbReference type="Proteomes" id="UP000094463">
    <property type="component" value="Chromosome"/>
</dbReference>
<dbReference type="GO" id="GO:0016920">
    <property type="term" value="F:pyroglutamyl-peptidase activity"/>
    <property type="evidence" value="ECO:0007669"/>
    <property type="project" value="UniProtKB-EC"/>
</dbReference>
<dbReference type="GO" id="GO:0006508">
    <property type="term" value="P:proteolysis"/>
    <property type="evidence" value="ECO:0007669"/>
    <property type="project" value="UniProtKB-KW"/>
</dbReference>
<dbReference type="InterPro" id="IPR016125">
    <property type="entry name" value="Peptidase_C15-like"/>
</dbReference>
<dbReference type="PRINTS" id="PR00706">
    <property type="entry name" value="PYROGLUPTASE"/>
</dbReference>
<dbReference type="KEGG" id="bbev:BBEV_2084"/>
<keyword evidence="8" id="KW-1185">Reference proteome</keyword>
<feature type="active site" evidence="6">
    <location>
        <position position="146"/>
    </location>
</feature>
<dbReference type="PROSITE" id="PS01334">
    <property type="entry name" value="PYRASE_CYS"/>
    <property type="match status" value="1"/>
</dbReference>
<evidence type="ECO:0000313" key="7">
    <source>
        <dbReference type="EMBL" id="AOM83442.1"/>
    </source>
</evidence>
<dbReference type="CDD" id="cd00501">
    <property type="entry name" value="Peptidase_C15"/>
    <property type="match status" value="1"/>
</dbReference>
<proteinExistence type="inferred from homology"/>
<evidence type="ECO:0000256" key="6">
    <source>
        <dbReference type="PROSITE-ProRule" id="PRU10077"/>
    </source>
</evidence>
<dbReference type="PIRSF" id="PIRSF015592">
    <property type="entry name" value="Prld-crbxl_pptds"/>
    <property type="match status" value="1"/>
</dbReference>
<dbReference type="GO" id="GO:0005829">
    <property type="term" value="C:cytosol"/>
    <property type="evidence" value="ECO:0007669"/>
    <property type="project" value="InterPro"/>
</dbReference>
<evidence type="ECO:0000313" key="8">
    <source>
        <dbReference type="Proteomes" id="UP000094463"/>
    </source>
</evidence>
<protein>
    <recommendedName>
        <fullName evidence="6">Pyroglutamyl-peptidase I</fullName>
        <ecNumber evidence="6">3.4.19.3</ecNumber>
    </recommendedName>
</protein>
<dbReference type="AlphaFoldDB" id="A0A1D7QWR3"/>
<dbReference type="PANTHER" id="PTHR23402">
    <property type="entry name" value="PROTEASE FAMILY C15 PYROGLUTAMYL-PEPTIDASE I-RELATED"/>
    <property type="match status" value="1"/>
</dbReference>
<dbReference type="SUPFAM" id="SSF53182">
    <property type="entry name" value="Pyrrolidone carboxyl peptidase (pyroglutamate aminopeptidase)"/>
    <property type="match status" value="1"/>
</dbReference>
<dbReference type="Gene3D" id="3.40.630.20">
    <property type="entry name" value="Peptidase C15, pyroglutamyl peptidase I-like"/>
    <property type="match status" value="1"/>
</dbReference>
<evidence type="ECO:0000256" key="4">
    <source>
        <dbReference type="ARBA" id="ARBA00022801"/>
    </source>
</evidence>
<dbReference type="InterPro" id="IPR036440">
    <property type="entry name" value="Peptidase_C15-like_sf"/>
</dbReference>